<dbReference type="GO" id="GO:0008270">
    <property type="term" value="F:zinc ion binding"/>
    <property type="evidence" value="ECO:0007669"/>
    <property type="project" value="InterPro"/>
</dbReference>
<dbReference type="AlphaFoldDB" id="A0A3S3DVM7"/>
<dbReference type="InterPro" id="IPR036505">
    <property type="entry name" value="Amidase/PGRP_sf"/>
</dbReference>
<dbReference type="CDD" id="cd06583">
    <property type="entry name" value="PGRP"/>
    <property type="match status" value="1"/>
</dbReference>
<feature type="region of interest" description="Disordered" evidence="2">
    <location>
        <begin position="225"/>
        <end position="263"/>
    </location>
</feature>
<comment type="caution">
    <text evidence="4">The sequence shown here is derived from an EMBL/GenBank/DDBJ whole genome shotgun (WGS) entry which is preliminary data.</text>
</comment>
<protein>
    <submittedName>
        <fullName evidence="4">Cold-shock protein</fullName>
    </submittedName>
</protein>
<comment type="similarity">
    <text evidence="1">Belongs to the N-acetylmuramoyl-L-alanine amidase 2 family.</text>
</comment>
<accession>A0A3S3DVM7</accession>
<organism evidence="4 5">
    <name type="scientific">Rhodococcus spongiicola</name>
    <dbReference type="NCBI Taxonomy" id="2487352"/>
    <lineage>
        <taxon>Bacteria</taxon>
        <taxon>Bacillati</taxon>
        <taxon>Actinomycetota</taxon>
        <taxon>Actinomycetes</taxon>
        <taxon>Mycobacteriales</taxon>
        <taxon>Nocardiaceae</taxon>
        <taxon>Rhodococcus</taxon>
    </lineage>
</organism>
<reference evidence="4 5" key="1">
    <citation type="submission" date="2018-11" db="EMBL/GenBank/DDBJ databases">
        <title>Rhodococcus spongicola sp. nov. and Rhodococcus xishaensis sp. nov. from marine sponges.</title>
        <authorList>
            <person name="Li L."/>
            <person name="Lin H.W."/>
        </authorList>
    </citation>
    <scope>NUCLEOTIDE SEQUENCE [LARGE SCALE GENOMIC DNA]</scope>
    <source>
        <strain evidence="4 5">LHW50502</strain>
    </source>
</reference>
<dbReference type="RefSeq" id="WP_127948623.1">
    <property type="nucleotide sequence ID" value="NZ_RKLN01000008.1"/>
</dbReference>
<evidence type="ECO:0000313" key="5">
    <source>
        <dbReference type="Proteomes" id="UP000284333"/>
    </source>
</evidence>
<dbReference type="SMART" id="SM00701">
    <property type="entry name" value="PGRP"/>
    <property type="match status" value="1"/>
</dbReference>
<dbReference type="InterPro" id="IPR006619">
    <property type="entry name" value="PGRP_domain_met/bac"/>
</dbReference>
<feature type="compositionally biased region" description="Pro residues" evidence="2">
    <location>
        <begin position="692"/>
        <end position="708"/>
    </location>
</feature>
<proteinExistence type="inferred from homology"/>
<feature type="compositionally biased region" description="Low complexity" evidence="2">
    <location>
        <begin position="682"/>
        <end position="691"/>
    </location>
</feature>
<keyword evidence="5" id="KW-1185">Reference proteome</keyword>
<feature type="compositionally biased region" description="Polar residues" evidence="2">
    <location>
        <begin position="241"/>
        <end position="258"/>
    </location>
</feature>
<dbReference type="Proteomes" id="UP000284333">
    <property type="component" value="Unassembled WGS sequence"/>
</dbReference>
<dbReference type="SUPFAM" id="SSF55846">
    <property type="entry name" value="N-acetylmuramoyl-L-alanine amidase-like"/>
    <property type="match status" value="1"/>
</dbReference>
<evidence type="ECO:0000259" key="3">
    <source>
        <dbReference type="SMART" id="SM00701"/>
    </source>
</evidence>
<name>A0A3S3DVM7_9NOCA</name>
<feature type="domain" description="Peptidoglycan recognition protein family" evidence="3">
    <location>
        <begin position="332"/>
        <end position="480"/>
    </location>
</feature>
<dbReference type="InterPro" id="IPR002502">
    <property type="entry name" value="Amidase_domain"/>
</dbReference>
<dbReference type="EMBL" id="RKLN01000008">
    <property type="protein sequence ID" value="RVW00108.1"/>
    <property type="molecule type" value="Genomic_DNA"/>
</dbReference>
<dbReference type="Gene3D" id="3.40.80.10">
    <property type="entry name" value="Peptidoglycan recognition protein-like"/>
    <property type="match status" value="1"/>
</dbReference>
<evidence type="ECO:0000256" key="1">
    <source>
        <dbReference type="ARBA" id="ARBA00007553"/>
    </source>
</evidence>
<dbReference type="OrthoDB" id="514320at2"/>
<feature type="region of interest" description="Disordered" evidence="2">
    <location>
        <begin position="680"/>
        <end position="714"/>
    </location>
</feature>
<sequence length="714" mass="73106">MPHRRPKNSIVIATVAAVAVAAPFAVQTLGSDSITVRFINGTSPSIPTEIAEVLLTSVPEVVVPLAELEAITGLDIPDIDLRNLQLPTEIPLPGGGSIPLSPLTSPAIPGDPAVPDVPAAPGDVAVPAPASETAVPSLADQLGATVKEITRDEPFSMVALTSADLESVVTKLRVKLEDGTWGEWFAPEGIDSQTADMATVSGKQGSDPVYVGETNAMQILVAPKDSGTTGQTAPGGEGASAAQTPAPANSPAPETSQPLGYAPAAVSNPLPAAVSNPLPAAVSNPLPAAVSNPLPAATITADDISAVLITPGTGPQDSNLADIATPASVNGINIISRSGWGADENIRCSDPIYDDSLGGATVHHTAESNNYTKRESAGIVRGIYAYHAQTLGWCDIGYNVLVDRFGQIFEGRYGGLDRPVRGAHAGGFNENTIGIAMMGNFQNVAAPAATIESLGKFLGWRLKLANLNPKGWTTMYSEGTSYTKYPKGQAVNLPIIFAHRDVGYTVCPGDSAYAQMDQVRDIAAGNWNAGSVPAPAPSPGGGTSPDVGVNVGSLDLDAQIPAAIDSLLSMADSNPIVREWLALGGDSGMLGDAITGLLTTAAGSLYAFFENGALVTSPNGDVVTMLGEIFNAWQNAGGVLADIGLPVTDEYRVDGGFRSDFENGSMLYDEATQQITTVVTKPAPGAASAPAPTAPAPTAPSPTAPPGETPVRIN</sequence>
<dbReference type="Pfam" id="PF01510">
    <property type="entry name" value="Amidase_2"/>
    <property type="match status" value="1"/>
</dbReference>
<evidence type="ECO:0000256" key="2">
    <source>
        <dbReference type="SAM" id="MobiDB-lite"/>
    </source>
</evidence>
<dbReference type="InterPro" id="IPR015510">
    <property type="entry name" value="PGRP"/>
</dbReference>
<gene>
    <name evidence="4" type="ORF">EF834_18005</name>
</gene>
<dbReference type="GO" id="GO:0009253">
    <property type="term" value="P:peptidoglycan catabolic process"/>
    <property type="evidence" value="ECO:0007669"/>
    <property type="project" value="InterPro"/>
</dbReference>
<evidence type="ECO:0000313" key="4">
    <source>
        <dbReference type="EMBL" id="RVW00108.1"/>
    </source>
</evidence>
<dbReference type="GO" id="GO:0008745">
    <property type="term" value="F:N-acetylmuramoyl-L-alanine amidase activity"/>
    <property type="evidence" value="ECO:0007669"/>
    <property type="project" value="InterPro"/>
</dbReference>
<dbReference type="PANTHER" id="PTHR11022:SF41">
    <property type="entry name" value="PEPTIDOGLYCAN-RECOGNITION PROTEIN LC-RELATED"/>
    <property type="match status" value="1"/>
</dbReference>
<dbReference type="PANTHER" id="PTHR11022">
    <property type="entry name" value="PEPTIDOGLYCAN RECOGNITION PROTEIN"/>
    <property type="match status" value="1"/>
</dbReference>